<sequence length="156" mass="17054">MLSQITGIYPTVIAVLVSFRLSWENTLPPTVILTSAPRFAIASIENNSRSGAYNTSDCSGELQGKTFGNGRGVDVESLSSTHTSSTIEIRDVFVHKVFLGQADEEHTDISDNMDDHEKTETMEFAQGCDLIALGSESIQVSITINKYYNPCPCIMI</sequence>
<dbReference type="AlphaFoldDB" id="A0AAW0FMY8"/>
<dbReference type="EMBL" id="JASBNA010000078">
    <property type="protein sequence ID" value="KAK7678010.1"/>
    <property type="molecule type" value="Genomic_DNA"/>
</dbReference>
<gene>
    <name evidence="1" type="ORF">QCA50_018950</name>
</gene>
<evidence type="ECO:0000313" key="1">
    <source>
        <dbReference type="EMBL" id="KAK7678010.1"/>
    </source>
</evidence>
<protein>
    <submittedName>
        <fullName evidence="1">Uncharacterized protein</fullName>
    </submittedName>
</protein>
<proteinExistence type="predicted"/>
<organism evidence="1 2">
    <name type="scientific">Cerrena zonata</name>
    <dbReference type="NCBI Taxonomy" id="2478898"/>
    <lineage>
        <taxon>Eukaryota</taxon>
        <taxon>Fungi</taxon>
        <taxon>Dikarya</taxon>
        <taxon>Basidiomycota</taxon>
        <taxon>Agaricomycotina</taxon>
        <taxon>Agaricomycetes</taxon>
        <taxon>Polyporales</taxon>
        <taxon>Cerrenaceae</taxon>
        <taxon>Cerrena</taxon>
    </lineage>
</organism>
<keyword evidence="2" id="KW-1185">Reference proteome</keyword>
<name>A0AAW0FMY8_9APHY</name>
<reference evidence="1 2" key="1">
    <citation type="submission" date="2022-09" db="EMBL/GenBank/DDBJ databases">
        <authorList>
            <person name="Palmer J.M."/>
        </authorList>
    </citation>
    <scope>NUCLEOTIDE SEQUENCE [LARGE SCALE GENOMIC DNA]</scope>
    <source>
        <strain evidence="1 2">DSM 7382</strain>
    </source>
</reference>
<dbReference type="Proteomes" id="UP001385951">
    <property type="component" value="Unassembled WGS sequence"/>
</dbReference>
<accession>A0AAW0FMY8</accession>
<evidence type="ECO:0000313" key="2">
    <source>
        <dbReference type="Proteomes" id="UP001385951"/>
    </source>
</evidence>
<comment type="caution">
    <text evidence="1">The sequence shown here is derived from an EMBL/GenBank/DDBJ whole genome shotgun (WGS) entry which is preliminary data.</text>
</comment>